<dbReference type="EMBL" id="CP017448">
    <property type="protein sequence ID" value="AOV17904.1"/>
    <property type="molecule type" value="Genomic_DNA"/>
</dbReference>
<dbReference type="PANTHER" id="PTHR39455:SF1">
    <property type="entry name" value="CELL DIVISION PROTEIN ZAPD"/>
    <property type="match status" value="1"/>
</dbReference>
<dbReference type="InterPro" id="IPR036268">
    <property type="entry name" value="ZapD_sf"/>
</dbReference>
<dbReference type="GO" id="GO:0000917">
    <property type="term" value="P:division septum assembly"/>
    <property type="evidence" value="ECO:0007669"/>
    <property type="project" value="UniProtKB-KW"/>
</dbReference>
<reference evidence="6 7" key="1">
    <citation type="submission" date="2016-09" db="EMBL/GenBank/DDBJ databases">
        <title>Acidihalobacter prosperus V6 (DSM14174).</title>
        <authorList>
            <person name="Khaleque H.N."/>
            <person name="Ramsay J.P."/>
            <person name="Murphy R.J.T."/>
            <person name="Kaksonen A.H."/>
            <person name="Boxall N.J."/>
            <person name="Watkin E.L.J."/>
        </authorList>
    </citation>
    <scope>NUCLEOTIDE SEQUENCE [LARGE SCALE GENOMIC DNA]</scope>
    <source>
        <strain evidence="6 7">V6</strain>
    </source>
</reference>
<dbReference type="Gene3D" id="1.10.3900.10">
    <property type="entry name" value="YacF-like"/>
    <property type="match status" value="1"/>
</dbReference>
<evidence type="ECO:0000256" key="4">
    <source>
        <dbReference type="ARBA" id="ARBA00023306"/>
    </source>
</evidence>
<comment type="function">
    <text evidence="5">Cell division factor that enhances FtsZ-ring assembly. Directly interacts with FtsZ and promotes bundling of FtsZ protofilaments, with a reduction in FtsZ GTPase activity.</text>
</comment>
<dbReference type="InterPro" id="IPR009777">
    <property type="entry name" value="ZapD"/>
</dbReference>
<evidence type="ECO:0000256" key="5">
    <source>
        <dbReference type="HAMAP-Rule" id="MF_01092"/>
    </source>
</evidence>
<comment type="subunit">
    <text evidence="5">Interacts with FtsZ.</text>
</comment>
<name>A0A1D8KAC6_9GAMM</name>
<evidence type="ECO:0000313" key="7">
    <source>
        <dbReference type="Proteomes" id="UP000095342"/>
    </source>
</evidence>
<dbReference type="AlphaFoldDB" id="A0A1D8KAC6"/>
<dbReference type="Gene3D" id="2.60.440.10">
    <property type="entry name" value="YacF-like domains"/>
    <property type="match status" value="1"/>
</dbReference>
<keyword evidence="2 5" id="KW-0132">Cell division</keyword>
<dbReference type="GO" id="GO:0032153">
    <property type="term" value="C:cell division site"/>
    <property type="evidence" value="ECO:0007669"/>
    <property type="project" value="TreeGrafter"/>
</dbReference>
<keyword evidence="4 5" id="KW-0131">Cell cycle</keyword>
<dbReference type="KEGG" id="aaeo:BJI67_13300"/>
<dbReference type="SUPFAM" id="SSF160950">
    <property type="entry name" value="YacF-like"/>
    <property type="match status" value="1"/>
</dbReference>
<dbReference type="PANTHER" id="PTHR39455">
    <property type="entry name" value="CELL DIVISION PROTEIN ZAPD"/>
    <property type="match status" value="1"/>
</dbReference>
<dbReference type="Pfam" id="PF07072">
    <property type="entry name" value="ZapD"/>
    <property type="match status" value="1"/>
</dbReference>
<sequence length="269" mass="30788">MQNSPDTNDPENGVNDFVTYEQPLNERMRTFLRLEVLMQRLRAAMEGEETWRTHCALNSLLEIVSLVNRVDVKNDLMLELDRQAANITRLRADEDVDQARLKEIVDRLHVLSHKLHEMSGPLAQHLVRNELLSSIKQRMSIPGGTCDFDLPAYHYWLSRKPDIRLEVLKAWMAPFDQVMEATQLVLGLVRDSAVPTMQCAAQGFFQQTLSLETPTQILRVKLDANQSVYPEISAGKHRFSIRFLRLADIAARATQCEEDIEFELATCAL</sequence>
<dbReference type="GO" id="GO:0043093">
    <property type="term" value="P:FtsZ-dependent cytokinesis"/>
    <property type="evidence" value="ECO:0007669"/>
    <property type="project" value="UniProtKB-UniRule"/>
</dbReference>
<dbReference type="GO" id="GO:0005737">
    <property type="term" value="C:cytoplasm"/>
    <property type="evidence" value="ECO:0007669"/>
    <property type="project" value="UniProtKB-SubCell"/>
</dbReference>
<comment type="similarity">
    <text evidence="5">Belongs to the ZapD family.</text>
</comment>
<gene>
    <name evidence="5" type="primary">zapD</name>
    <name evidence="6" type="ORF">BJI67_13300</name>
</gene>
<dbReference type="NCBIfam" id="NF003656">
    <property type="entry name" value="PRK05287.1-4"/>
    <property type="match status" value="1"/>
</dbReference>
<evidence type="ECO:0000256" key="3">
    <source>
        <dbReference type="ARBA" id="ARBA00023210"/>
    </source>
</evidence>
<evidence type="ECO:0000256" key="2">
    <source>
        <dbReference type="ARBA" id="ARBA00022618"/>
    </source>
</evidence>
<dbReference type="HAMAP" id="MF_01092">
    <property type="entry name" value="ZapD"/>
    <property type="match status" value="1"/>
</dbReference>
<proteinExistence type="inferred from homology"/>
<organism evidence="6 7">
    <name type="scientific">Acidihalobacter aeolianus</name>
    <dbReference type="NCBI Taxonomy" id="2792603"/>
    <lineage>
        <taxon>Bacteria</taxon>
        <taxon>Pseudomonadati</taxon>
        <taxon>Pseudomonadota</taxon>
        <taxon>Gammaproteobacteria</taxon>
        <taxon>Chromatiales</taxon>
        <taxon>Ectothiorhodospiraceae</taxon>
        <taxon>Acidihalobacter</taxon>
    </lineage>
</organism>
<comment type="subcellular location">
    <subcellularLocation>
        <location evidence="5">Cytoplasm</location>
    </subcellularLocation>
    <text evidence="5">Localizes to mid-cell in an FtsZ-dependent manner.</text>
</comment>
<dbReference type="Proteomes" id="UP000095342">
    <property type="component" value="Chromosome"/>
</dbReference>
<dbReference type="InterPro" id="IPR027462">
    <property type="entry name" value="ZapD_C"/>
</dbReference>
<accession>A0A1D8KAC6</accession>
<evidence type="ECO:0000313" key="6">
    <source>
        <dbReference type="EMBL" id="AOV17904.1"/>
    </source>
</evidence>
<keyword evidence="1 5" id="KW-0963">Cytoplasm</keyword>
<protein>
    <recommendedName>
        <fullName evidence="5">Cell division protein ZapD</fullName>
    </recommendedName>
    <alternativeName>
        <fullName evidence="5">Z ring-associated protein D</fullName>
    </alternativeName>
</protein>
<keyword evidence="7" id="KW-1185">Reference proteome</keyword>
<keyword evidence="3 5" id="KW-0717">Septation</keyword>
<evidence type="ECO:0000256" key="1">
    <source>
        <dbReference type="ARBA" id="ARBA00022490"/>
    </source>
</evidence>